<evidence type="ECO:0000313" key="2">
    <source>
        <dbReference type="Proteomes" id="UP001172680"/>
    </source>
</evidence>
<proteinExistence type="predicted"/>
<comment type="caution">
    <text evidence="1">The sequence shown here is derived from an EMBL/GenBank/DDBJ whole genome shotgun (WGS) entry which is preliminary data.</text>
</comment>
<sequence>MGVSDLPDEMQAIQVVEYNKPYEIRTVPVPKNLGPYDLLLKTAIGSYCHTDSMVQSGVFGTSLPCTASHEGAGTVVAVGSSVNDFKEGDRVMAGLLRNACGKCGDCLGPENYRQYCRNSDGYIGVTTQGTFAEYVLVDARWAAKLPERVSFGTAAPLACAGCTVFRGVILPELKAGEWIALVGSGGGLGHLGIQFAKALGLMVVGVDARDEGLALSKEAGADVVVDARKGKDEVVKEVHKVTNGEGVHAAVNLSEAKDAAATACAITKMHGTMVQIAQPTEVCIPFAEYIFRDIRVRGSLICSREEAKRMLDIVAEHRISVKTNPFNGLKEITKLTDLVHGGKMAGKGIIIVDPEQIEKEKQSGLEMHVLSMLCKALFSAEVTDKPYTLFTLIHIFEYVQWYDAIVHCQRFSDQLSIPKEDILNGGFQDSGPGHPSPD</sequence>
<gene>
    <name evidence="1" type="ORF">H2199_000674</name>
</gene>
<protein>
    <submittedName>
        <fullName evidence="1">Uncharacterized protein</fullName>
    </submittedName>
</protein>
<dbReference type="EMBL" id="JAPDRP010000002">
    <property type="protein sequence ID" value="KAJ9648761.1"/>
    <property type="molecule type" value="Genomic_DNA"/>
</dbReference>
<reference evidence="1" key="1">
    <citation type="submission" date="2022-10" db="EMBL/GenBank/DDBJ databases">
        <title>Culturing micro-colonial fungi from biological soil crusts in the Mojave desert and describing Neophaeococcomyces mojavensis, and introducing the new genera and species Taxawa tesnikishii.</title>
        <authorList>
            <person name="Kurbessoian T."/>
            <person name="Stajich J.E."/>
        </authorList>
    </citation>
    <scope>NUCLEOTIDE SEQUENCE</scope>
    <source>
        <strain evidence="1">JES_115</strain>
    </source>
</reference>
<evidence type="ECO:0000313" key="1">
    <source>
        <dbReference type="EMBL" id="KAJ9648761.1"/>
    </source>
</evidence>
<keyword evidence="2" id="KW-1185">Reference proteome</keyword>
<name>A0ACC2ZME1_9PEZI</name>
<accession>A0ACC2ZME1</accession>
<dbReference type="Proteomes" id="UP001172680">
    <property type="component" value="Unassembled WGS sequence"/>
</dbReference>
<organism evidence="1 2">
    <name type="scientific">Coniosporium tulheliwenetii</name>
    <dbReference type="NCBI Taxonomy" id="3383036"/>
    <lineage>
        <taxon>Eukaryota</taxon>
        <taxon>Fungi</taxon>
        <taxon>Dikarya</taxon>
        <taxon>Ascomycota</taxon>
        <taxon>Pezizomycotina</taxon>
        <taxon>Dothideomycetes</taxon>
        <taxon>Dothideomycetes incertae sedis</taxon>
        <taxon>Coniosporium</taxon>
    </lineage>
</organism>